<sequence length="186" mass="19704">MSAGRWRDAPRLLQPVASAAPRSLASAAGDEEAQWTVRCQCSSWEKRLCKGSWRRRPAGGGTEVAWASSQGRSGKMQRAGGRVLRQVRKSAGGGAPVQSWWKPCAANACVVVTELMGDKLFESLQAKASLGDHRAGSGYAFGCRNPLGGAVMDDGGVLDIVTSLRHRFLESRICGVVVGRAAIGHA</sequence>
<organism evidence="2">
    <name type="scientific">Oryza barthii</name>
    <dbReference type="NCBI Taxonomy" id="65489"/>
    <lineage>
        <taxon>Eukaryota</taxon>
        <taxon>Viridiplantae</taxon>
        <taxon>Streptophyta</taxon>
        <taxon>Embryophyta</taxon>
        <taxon>Tracheophyta</taxon>
        <taxon>Spermatophyta</taxon>
        <taxon>Magnoliopsida</taxon>
        <taxon>Liliopsida</taxon>
        <taxon>Poales</taxon>
        <taxon>Poaceae</taxon>
        <taxon>BOP clade</taxon>
        <taxon>Oryzoideae</taxon>
        <taxon>Oryzeae</taxon>
        <taxon>Oryzinae</taxon>
        <taxon>Oryza</taxon>
    </lineage>
</organism>
<evidence type="ECO:0000313" key="3">
    <source>
        <dbReference type="Proteomes" id="UP000026960"/>
    </source>
</evidence>
<dbReference type="HOGENOM" id="CLU_1456559_0_0_1"/>
<reference evidence="2" key="2">
    <citation type="submission" date="2015-03" db="UniProtKB">
        <authorList>
            <consortium name="EnsemblPlants"/>
        </authorList>
    </citation>
    <scope>IDENTIFICATION</scope>
</reference>
<dbReference type="Gramene" id="OBART12G19260.1">
    <property type="protein sequence ID" value="OBART12G19260.1"/>
    <property type="gene ID" value="OBART12G19260"/>
</dbReference>
<dbReference type="PaxDb" id="65489-OBART12G19260.1"/>
<dbReference type="AlphaFoldDB" id="A0A0D3HWX2"/>
<reference evidence="2" key="1">
    <citation type="journal article" date="2009" name="Rice">
        <title>De Novo Next Generation Sequencing of Plant Genomes.</title>
        <authorList>
            <person name="Rounsley S."/>
            <person name="Marri P.R."/>
            <person name="Yu Y."/>
            <person name="He R."/>
            <person name="Sisneros N."/>
            <person name="Goicoechea J.L."/>
            <person name="Lee S.J."/>
            <person name="Angelova A."/>
            <person name="Kudrna D."/>
            <person name="Luo M."/>
            <person name="Affourtit J."/>
            <person name="Desany B."/>
            <person name="Knight J."/>
            <person name="Niazi F."/>
            <person name="Egholm M."/>
            <person name="Wing R.A."/>
        </authorList>
    </citation>
    <scope>NUCLEOTIDE SEQUENCE [LARGE SCALE GENOMIC DNA]</scope>
    <source>
        <strain evidence="2">cv. IRGC 105608</strain>
    </source>
</reference>
<dbReference type="Proteomes" id="UP000026960">
    <property type="component" value="Chromosome 12"/>
</dbReference>
<dbReference type="EnsemblPlants" id="OBART12G19260.1">
    <property type="protein sequence ID" value="OBART12G19260.1"/>
    <property type="gene ID" value="OBART12G19260"/>
</dbReference>
<protein>
    <submittedName>
        <fullName evidence="2">Uncharacterized protein</fullName>
    </submittedName>
</protein>
<proteinExistence type="predicted"/>
<keyword evidence="3" id="KW-1185">Reference proteome</keyword>
<evidence type="ECO:0000313" key="2">
    <source>
        <dbReference type="EnsemblPlants" id="OBART12G19260.1"/>
    </source>
</evidence>
<name>A0A0D3HWX2_9ORYZ</name>
<evidence type="ECO:0000256" key="1">
    <source>
        <dbReference type="SAM" id="MobiDB-lite"/>
    </source>
</evidence>
<feature type="region of interest" description="Disordered" evidence="1">
    <location>
        <begin position="57"/>
        <end position="79"/>
    </location>
</feature>
<accession>A0A0D3HWX2</accession>